<protein>
    <submittedName>
        <fullName evidence="7">Multidrug efflux system</fullName>
    </submittedName>
</protein>
<evidence type="ECO:0000259" key="4">
    <source>
        <dbReference type="Pfam" id="PF25917"/>
    </source>
</evidence>
<keyword evidence="3" id="KW-0812">Transmembrane</keyword>
<dbReference type="Gene3D" id="2.40.50.100">
    <property type="match status" value="1"/>
</dbReference>
<dbReference type="Gene3D" id="2.40.30.170">
    <property type="match status" value="1"/>
</dbReference>
<evidence type="ECO:0000313" key="9">
    <source>
        <dbReference type="Proteomes" id="UP000254040"/>
    </source>
</evidence>
<sequence length="362" mass="39942">MNELQDTQKEDSALPAVRKPVEHVLSKRVILLVLVPSLIVLIAMILYFMSGRYVETENAYVKADKIPISAQVSGVVKETLTHENQHVVKDQLLYRLDPSSYQVALARAESRLAKVRIDILALKAAYHAKQAEIALAQTKYNFSLRNKKRQSDLAAKHFTSTSTLDEAKEGSELAAQQVMAVEHDLERLAESLAGSVDEPIEKHPTYLIAKAELDQAKLDLQHTEVRAPISGTINSPPKPGQFISAGAITMTLVTNDRPWIEANFTEKELTNIHPGQSVTATIDIYPKLKWKGIVESISPATGSEFSIIPAQNATGNWVKVAQRVAVRIKLITTPDSPQLRSGLSSWVKIDTQEHSSSKNKSA</sequence>
<reference evidence="7 9" key="2">
    <citation type="submission" date="2018-06" db="EMBL/GenBank/DDBJ databases">
        <authorList>
            <consortium name="Pathogen Informatics"/>
            <person name="Doyle S."/>
        </authorList>
    </citation>
    <scope>NUCLEOTIDE SEQUENCE [LARGE SCALE GENOMIC DNA]</scope>
    <source>
        <strain evidence="7 9">NCTC12239</strain>
    </source>
</reference>
<dbReference type="EMBL" id="LNYN01000019">
    <property type="protein sequence ID" value="KTD34913.1"/>
    <property type="molecule type" value="Genomic_DNA"/>
</dbReference>
<dbReference type="Proteomes" id="UP000054985">
    <property type="component" value="Unassembled WGS sequence"/>
</dbReference>
<evidence type="ECO:0000256" key="3">
    <source>
        <dbReference type="SAM" id="Phobius"/>
    </source>
</evidence>
<dbReference type="EMBL" id="UGOG01000001">
    <property type="protein sequence ID" value="STX63842.1"/>
    <property type="molecule type" value="Genomic_DNA"/>
</dbReference>
<dbReference type="RefSeq" id="WP_028383304.1">
    <property type="nucleotide sequence ID" value="NZ_CAAAJG010000022.1"/>
</dbReference>
<dbReference type="Proteomes" id="UP000254040">
    <property type="component" value="Unassembled WGS sequence"/>
</dbReference>
<dbReference type="PANTHER" id="PTHR30386">
    <property type="entry name" value="MEMBRANE FUSION SUBUNIT OF EMRAB-TOLC MULTIDRUG EFFLUX PUMP"/>
    <property type="match status" value="1"/>
</dbReference>
<dbReference type="GO" id="GO:0030313">
    <property type="term" value="C:cell envelope"/>
    <property type="evidence" value="ECO:0007669"/>
    <property type="project" value="UniProtKB-SubCell"/>
</dbReference>
<dbReference type="GO" id="GO:0055085">
    <property type="term" value="P:transmembrane transport"/>
    <property type="evidence" value="ECO:0007669"/>
    <property type="project" value="InterPro"/>
</dbReference>
<proteinExistence type="inferred from homology"/>
<comment type="subcellular location">
    <subcellularLocation>
        <location evidence="1">Cell envelope</location>
    </subcellularLocation>
</comment>
<gene>
    <name evidence="7" type="primary">emrA_2</name>
    <name evidence="6" type="synonym">emrA</name>
    <name evidence="6" type="ORF">Lmor_1446</name>
    <name evidence="7" type="ORF">NCTC12239_02795</name>
</gene>
<feature type="transmembrane region" description="Helical" evidence="3">
    <location>
        <begin position="29"/>
        <end position="49"/>
    </location>
</feature>
<keyword evidence="3" id="KW-0472">Membrane</keyword>
<dbReference type="PANTHER" id="PTHR30386:SF19">
    <property type="entry name" value="MULTIDRUG EXPORT PROTEIN EMRA-RELATED"/>
    <property type="match status" value="1"/>
</dbReference>
<dbReference type="SUPFAM" id="SSF111369">
    <property type="entry name" value="HlyD-like secretion proteins"/>
    <property type="match status" value="1"/>
</dbReference>
<dbReference type="Gene3D" id="1.10.287.470">
    <property type="entry name" value="Helix hairpin bin"/>
    <property type="match status" value="1"/>
</dbReference>
<dbReference type="AlphaFoldDB" id="A0A378K2C4"/>
<feature type="domain" description="CusB-like beta-barrel" evidence="5">
    <location>
        <begin position="259"/>
        <end position="301"/>
    </location>
</feature>
<dbReference type="OrthoDB" id="9811754at2"/>
<feature type="domain" description="Multidrug resistance protein MdtA-like barrel-sandwich hybrid" evidence="4">
    <location>
        <begin position="66"/>
        <end position="254"/>
    </location>
</feature>
<evidence type="ECO:0000313" key="8">
    <source>
        <dbReference type="Proteomes" id="UP000054985"/>
    </source>
</evidence>
<evidence type="ECO:0000256" key="2">
    <source>
        <dbReference type="ARBA" id="ARBA00009477"/>
    </source>
</evidence>
<comment type="similarity">
    <text evidence="2">Belongs to the membrane fusion protein (MFP) (TC 8.A.1) family.</text>
</comment>
<dbReference type="InterPro" id="IPR058792">
    <property type="entry name" value="Beta-barrel_RND_2"/>
</dbReference>
<evidence type="ECO:0000313" key="6">
    <source>
        <dbReference type="EMBL" id="KTD34913.1"/>
    </source>
</evidence>
<keyword evidence="3" id="KW-1133">Transmembrane helix</keyword>
<dbReference type="InterPro" id="IPR050739">
    <property type="entry name" value="MFP"/>
</dbReference>
<dbReference type="Pfam" id="PF25917">
    <property type="entry name" value="BSH_RND"/>
    <property type="match status" value="1"/>
</dbReference>
<evidence type="ECO:0000256" key="1">
    <source>
        <dbReference type="ARBA" id="ARBA00004196"/>
    </source>
</evidence>
<evidence type="ECO:0000259" key="5">
    <source>
        <dbReference type="Pfam" id="PF25954"/>
    </source>
</evidence>
<evidence type="ECO:0000313" key="7">
    <source>
        <dbReference type="EMBL" id="STX63842.1"/>
    </source>
</evidence>
<dbReference type="InterPro" id="IPR058625">
    <property type="entry name" value="MdtA-like_BSH"/>
</dbReference>
<organism evidence="7 9">
    <name type="scientific">Legionella moravica</name>
    <dbReference type="NCBI Taxonomy" id="39962"/>
    <lineage>
        <taxon>Bacteria</taxon>
        <taxon>Pseudomonadati</taxon>
        <taxon>Pseudomonadota</taxon>
        <taxon>Gammaproteobacteria</taxon>
        <taxon>Legionellales</taxon>
        <taxon>Legionellaceae</taxon>
        <taxon>Legionella</taxon>
    </lineage>
</organism>
<accession>A0A378K2C4</accession>
<dbReference type="Pfam" id="PF25954">
    <property type="entry name" value="Beta-barrel_RND_2"/>
    <property type="match status" value="1"/>
</dbReference>
<dbReference type="STRING" id="39962.Lmor_1446"/>
<name>A0A378K2C4_9GAMM</name>
<keyword evidence="8" id="KW-1185">Reference proteome</keyword>
<reference evidence="6 8" key="1">
    <citation type="submission" date="2015-11" db="EMBL/GenBank/DDBJ databases">
        <title>Genomic analysis of 38 Legionella species identifies large and diverse effector repertoires.</title>
        <authorList>
            <person name="Burstein D."/>
            <person name="Amaro F."/>
            <person name="Zusman T."/>
            <person name="Lifshitz Z."/>
            <person name="Cohen O."/>
            <person name="Gilbert J.A."/>
            <person name="Pupko T."/>
            <person name="Shuman H.A."/>
            <person name="Segal G."/>
        </authorList>
    </citation>
    <scope>NUCLEOTIDE SEQUENCE [LARGE SCALE GENOMIC DNA]</scope>
    <source>
        <strain evidence="6 8">ATCC 43877</strain>
    </source>
</reference>